<dbReference type="PANTHER" id="PTHR12810:SF0">
    <property type="entry name" value="SMALL RIBOSOMAL SUBUNIT PROTEIN MS29"/>
    <property type="match status" value="1"/>
</dbReference>
<evidence type="ECO:0000256" key="4">
    <source>
        <dbReference type="ARBA" id="ARBA00022980"/>
    </source>
</evidence>
<dbReference type="RefSeq" id="XP_058334717.1">
    <property type="nucleotide sequence ID" value="XM_058471576.1"/>
</dbReference>
<keyword evidence="3" id="KW-0809">Transit peptide</keyword>
<proteinExistence type="inferred from homology"/>
<comment type="subcellular location">
    <subcellularLocation>
        <location evidence="1">Mitochondrion</location>
    </subcellularLocation>
</comment>
<evidence type="ECO:0000256" key="6">
    <source>
        <dbReference type="ARBA" id="ARBA00023274"/>
    </source>
</evidence>
<dbReference type="GO" id="GO:0005763">
    <property type="term" value="C:mitochondrial small ribosomal subunit"/>
    <property type="evidence" value="ECO:0007669"/>
    <property type="project" value="TreeGrafter"/>
</dbReference>
<dbReference type="InterPro" id="IPR019368">
    <property type="entry name" value="Ribosomal_mS29"/>
</dbReference>
<reference evidence="8" key="2">
    <citation type="journal article" date="2023" name="IMA Fungus">
        <title>Comparative genomic study of the Penicillium genus elucidates a diverse pangenome and 15 lateral gene transfer events.</title>
        <authorList>
            <person name="Petersen C."/>
            <person name="Sorensen T."/>
            <person name="Nielsen M.R."/>
            <person name="Sondergaard T.E."/>
            <person name="Sorensen J.L."/>
            <person name="Fitzpatrick D.A."/>
            <person name="Frisvad J.C."/>
            <person name="Nielsen K.L."/>
        </authorList>
    </citation>
    <scope>NUCLEOTIDE SEQUENCE</scope>
    <source>
        <strain evidence="8">IBT 19713</strain>
    </source>
</reference>
<gene>
    <name evidence="8" type="ORF">N7468_002279</name>
</gene>
<name>A0A9W9TXD6_9EURO</name>
<sequence>MASPWCWSCLSPLRTPRAILPSSTTTTRITTAGFHSTAVQYAMPAKKNKNSITQLKYRQGQTLRRKKKKATENRARPPAIGERKAMRKRIVLSNPNALEVEGMQELSPETMIDNRLRGSVLGLPVTMLDQLRAVQAFKPRQGWNIFRRPGTVLRRDALELGQLFEKISGDDPAEKGKVVRKIITGPKGSGKTVHLLQAAAMGFLKNWVVITVPDAYELVSGTTSYSPIEGSNPPQYVQPNATSALLKRTVEANSKVLESLKVSQKHAGLENLKPTMTLKDLAQLGLGDAALSWPVFQALWAELTATSPAPGMENGFQSRPPTLVTVDGLSHWMTKTAYRAEDYSFVHPHDLVFVQHFLSLLKSDKPTLKNGGMLLYATSTSNNPSSYSLEVGLDQMIARQDGVSPTSPDYPAPEAYSNADPRVLELFKPTAASGKEGVLELQTLGGLTREETRGYLEYFAQSGLLRENINEKWVSERWSLSGGGIIGELEKLGRHVSAPAKLAQPTPDVE</sequence>
<comment type="similarity">
    <text evidence="2">Belongs to the mitochondrion-specific ribosomal protein mS29 family.</text>
</comment>
<evidence type="ECO:0000313" key="9">
    <source>
        <dbReference type="Proteomes" id="UP001150941"/>
    </source>
</evidence>
<accession>A0A9W9TXD6</accession>
<dbReference type="AlphaFoldDB" id="A0A9W9TXD6"/>
<evidence type="ECO:0000256" key="3">
    <source>
        <dbReference type="ARBA" id="ARBA00022946"/>
    </source>
</evidence>
<dbReference type="GeneID" id="83198879"/>
<evidence type="ECO:0000256" key="7">
    <source>
        <dbReference type="ARBA" id="ARBA00035140"/>
    </source>
</evidence>
<comment type="caution">
    <text evidence="8">The sequence shown here is derived from an EMBL/GenBank/DDBJ whole genome shotgun (WGS) entry which is preliminary data.</text>
</comment>
<protein>
    <recommendedName>
        <fullName evidence="7">Small ribosomal subunit protein mS29</fullName>
    </recommendedName>
</protein>
<reference evidence="8" key="1">
    <citation type="submission" date="2022-11" db="EMBL/GenBank/DDBJ databases">
        <authorList>
            <person name="Petersen C."/>
        </authorList>
    </citation>
    <scope>NUCLEOTIDE SEQUENCE</scope>
    <source>
        <strain evidence="8">IBT 19713</strain>
    </source>
</reference>
<evidence type="ECO:0000313" key="8">
    <source>
        <dbReference type="EMBL" id="KAJ5247296.1"/>
    </source>
</evidence>
<keyword evidence="5" id="KW-0496">Mitochondrion</keyword>
<evidence type="ECO:0000256" key="2">
    <source>
        <dbReference type="ARBA" id="ARBA00009863"/>
    </source>
</evidence>
<keyword evidence="6" id="KW-0687">Ribonucleoprotein</keyword>
<dbReference type="EMBL" id="JAPQKS010000002">
    <property type="protein sequence ID" value="KAJ5247296.1"/>
    <property type="molecule type" value="Genomic_DNA"/>
</dbReference>
<evidence type="ECO:0000256" key="1">
    <source>
        <dbReference type="ARBA" id="ARBA00004173"/>
    </source>
</evidence>
<keyword evidence="9" id="KW-1185">Reference proteome</keyword>
<keyword evidence="4" id="KW-0689">Ribosomal protein</keyword>
<dbReference type="PANTHER" id="PTHR12810">
    <property type="entry name" value="MITOCHONDRIAL 28S RIBOSOMAL PROTEIN S29"/>
    <property type="match status" value="1"/>
</dbReference>
<organism evidence="8 9">
    <name type="scientific">Penicillium chermesinum</name>
    <dbReference type="NCBI Taxonomy" id="63820"/>
    <lineage>
        <taxon>Eukaryota</taxon>
        <taxon>Fungi</taxon>
        <taxon>Dikarya</taxon>
        <taxon>Ascomycota</taxon>
        <taxon>Pezizomycotina</taxon>
        <taxon>Eurotiomycetes</taxon>
        <taxon>Eurotiomycetidae</taxon>
        <taxon>Eurotiales</taxon>
        <taxon>Aspergillaceae</taxon>
        <taxon>Penicillium</taxon>
    </lineage>
</organism>
<dbReference type="OrthoDB" id="274828at2759"/>
<dbReference type="Pfam" id="PF10236">
    <property type="entry name" value="DAP3"/>
    <property type="match status" value="1"/>
</dbReference>
<dbReference type="GO" id="GO:0003735">
    <property type="term" value="F:structural constituent of ribosome"/>
    <property type="evidence" value="ECO:0007669"/>
    <property type="project" value="TreeGrafter"/>
</dbReference>
<evidence type="ECO:0000256" key="5">
    <source>
        <dbReference type="ARBA" id="ARBA00023128"/>
    </source>
</evidence>
<dbReference type="Proteomes" id="UP001150941">
    <property type="component" value="Unassembled WGS sequence"/>
</dbReference>